<proteinExistence type="predicted"/>
<accession>A0ACB0ZH29</accession>
<dbReference type="EMBL" id="CAVMJV010000032">
    <property type="protein sequence ID" value="CAK5077611.1"/>
    <property type="molecule type" value="Genomic_DNA"/>
</dbReference>
<organism evidence="1 2">
    <name type="scientific">Meloidogyne enterolobii</name>
    <name type="common">Root-knot nematode worm</name>
    <name type="synonym">Meloidogyne mayaguensis</name>
    <dbReference type="NCBI Taxonomy" id="390850"/>
    <lineage>
        <taxon>Eukaryota</taxon>
        <taxon>Metazoa</taxon>
        <taxon>Ecdysozoa</taxon>
        <taxon>Nematoda</taxon>
        <taxon>Chromadorea</taxon>
        <taxon>Rhabditida</taxon>
        <taxon>Tylenchina</taxon>
        <taxon>Tylenchomorpha</taxon>
        <taxon>Tylenchoidea</taxon>
        <taxon>Meloidogynidae</taxon>
        <taxon>Meloidogyninae</taxon>
        <taxon>Meloidogyne</taxon>
    </lineage>
</organism>
<evidence type="ECO:0000313" key="1">
    <source>
        <dbReference type="EMBL" id="CAK5077611.1"/>
    </source>
</evidence>
<evidence type="ECO:0000313" key="2">
    <source>
        <dbReference type="Proteomes" id="UP001497535"/>
    </source>
</evidence>
<protein>
    <submittedName>
        <fullName evidence="1">Uncharacterized protein</fullName>
    </submittedName>
</protein>
<reference evidence="1" key="1">
    <citation type="submission" date="2023-11" db="EMBL/GenBank/DDBJ databases">
        <authorList>
            <person name="Poullet M."/>
        </authorList>
    </citation>
    <scope>NUCLEOTIDE SEQUENCE</scope>
    <source>
        <strain evidence="1">E1834</strain>
    </source>
</reference>
<sequence length="164" mass="18409">MDIDEEEAVWDVTNSSNFSSTASTSFNTLEFDEQSASSSQKPKKGRQVGRKQVGVNATLDSLLGQANLEQARGRTKQAMSYLFEAIRIAPYHVQTYKEIADIFAEQNQPEKSFEFKLLAALLTDKTTALEWDDIAELSRSFNRLELAIACLAKGLIFLHKIRTI</sequence>
<gene>
    <name evidence="1" type="ORF">MENTE1834_LOCUS24545</name>
</gene>
<name>A0ACB0ZH29_MELEN</name>
<comment type="caution">
    <text evidence="1">The sequence shown here is derived from an EMBL/GenBank/DDBJ whole genome shotgun (WGS) entry which is preliminary data.</text>
</comment>
<keyword evidence="2" id="KW-1185">Reference proteome</keyword>
<dbReference type="Proteomes" id="UP001497535">
    <property type="component" value="Unassembled WGS sequence"/>
</dbReference>